<evidence type="ECO:0000256" key="1">
    <source>
        <dbReference type="ARBA" id="ARBA00022603"/>
    </source>
</evidence>
<dbReference type="Pfam" id="PF03492">
    <property type="entry name" value="Methyltransf_7"/>
    <property type="match status" value="1"/>
</dbReference>
<reference evidence="5 6" key="1">
    <citation type="submission" date="2018-02" db="EMBL/GenBank/DDBJ databases">
        <title>Draft genome of wild Prunus yedoensis var. nudiflora.</title>
        <authorList>
            <person name="Baek S."/>
            <person name="Kim J.-H."/>
            <person name="Choi K."/>
            <person name="Kim G.-B."/>
            <person name="Cho A."/>
            <person name="Jang H."/>
            <person name="Shin C.-H."/>
            <person name="Yu H.-J."/>
            <person name="Mun J.-H."/>
        </authorList>
    </citation>
    <scope>NUCLEOTIDE SEQUENCE [LARGE SCALE GENOMIC DNA]</scope>
    <source>
        <strain evidence="6">cv. Jeju island</strain>
        <tissue evidence="5">Leaf</tissue>
    </source>
</reference>
<keyword evidence="1 5" id="KW-0489">Methyltransferase</keyword>
<dbReference type="Proteomes" id="UP000250321">
    <property type="component" value="Unassembled WGS sequence"/>
</dbReference>
<keyword evidence="3" id="KW-0479">Metal-binding</keyword>
<dbReference type="Gene3D" id="1.10.1200.270">
    <property type="entry name" value="Methyltransferase, alpha-helical capping domain"/>
    <property type="match status" value="1"/>
</dbReference>
<comment type="caution">
    <text evidence="5">The sequence shown here is derived from an EMBL/GenBank/DDBJ whole genome shotgun (WGS) entry which is preliminary data.</text>
</comment>
<proteinExistence type="predicted"/>
<accession>A0A314UA46</accession>
<dbReference type="PANTHER" id="PTHR31009">
    <property type="entry name" value="S-ADENOSYL-L-METHIONINE:CARBOXYL METHYLTRANSFERASE FAMILY PROTEIN"/>
    <property type="match status" value="1"/>
</dbReference>
<evidence type="ECO:0000256" key="2">
    <source>
        <dbReference type="ARBA" id="ARBA00022679"/>
    </source>
</evidence>
<evidence type="ECO:0000313" key="5">
    <source>
        <dbReference type="EMBL" id="PQM34297.1"/>
    </source>
</evidence>
<gene>
    <name evidence="5" type="ORF">Pyn_30601</name>
</gene>
<dbReference type="EMBL" id="PJQY01003819">
    <property type="protein sequence ID" value="PQM34297.1"/>
    <property type="molecule type" value="Genomic_DNA"/>
</dbReference>
<dbReference type="GO" id="GO:0008168">
    <property type="term" value="F:methyltransferase activity"/>
    <property type="evidence" value="ECO:0007669"/>
    <property type="project" value="UniProtKB-KW"/>
</dbReference>
<protein>
    <submittedName>
        <fullName evidence="5">Putative S-adenosylmethionine-dependent methyltransferase</fullName>
    </submittedName>
</protein>
<keyword evidence="2 5" id="KW-0808">Transferase</keyword>
<dbReference type="InterPro" id="IPR042086">
    <property type="entry name" value="MeTrfase_capping"/>
</dbReference>
<keyword evidence="6" id="KW-1185">Reference proteome</keyword>
<dbReference type="AlphaFoldDB" id="A0A314UA46"/>
<dbReference type="OrthoDB" id="1523883at2759"/>
<evidence type="ECO:0000256" key="3">
    <source>
        <dbReference type="ARBA" id="ARBA00022723"/>
    </source>
</evidence>
<dbReference type="GO" id="GO:0032259">
    <property type="term" value="P:methylation"/>
    <property type="evidence" value="ECO:0007669"/>
    <property type="project" value="UniProtKB-KW"/>
</dbReference>
<dbReference type="SUPFAM" id="SSF53335">
    <property type="entry name" value="S-adenosyl-L-methionine-dependent methyltransferases"/>
    <property type="match status" value="1"/>
</dbReference>
<name>A0A314UA46_PRUYE</name>
<organism evidence="5 6">
    <name type="scientific">Prunus yedoensis var. nudiflora</name>
    <dbReference type="NCBI Taxonomy" id="2094558"/>
    <lineage>
        <taxon>Eukaryota</taxon>
        <taxon>Viridiplantae</taxon>
        <taxon>Streptophyta</taxon>
        <taxon>Embryophyta</taxon>
        <taxon>Tracheophyta</taxon>
        <taxon>Spermatophyta</taxon>
        <taxon>Magnoliopsida</taxon>
        <taxon>eudicotyledons</taxon>
        <taxon>Gunneridae</taxon>
        <taxon>Pentapetalae</taxon>
        <taxon>rosids</taxon>
        <taxon>fabids</taxon>
        <taxon>Rosales</taxon>
        <taxon>Rosaceae</taxon>
        <taxon>Amygdaloideae</taxon>
        <taxon>Amygdaleae</taxon>
        <taxon>Prunus</taxon>
    </lineage>
</organism>
<evidence type="ECO:0000256" key="4">
    <source>
        <dbReference type="ARBA" id="ARBA00022842"/>
    </source>
</evidence>
<dbReference type="GO" id="GO:0046872">
    <property type="term" value="F:metal ion binding"/>
    <property type="evidence" value="ECO:0007669"/>
    <property type="project" value="UniProtKB-KW"/>
</dbReference>
<evidence type="ECO:0000313" key="6">
    <source>
        <dbReference type="Proteomes" id="UP000250321"/>
    </source>
</evidence>
<keyword evidence="4" id="KW-0460">Magnesium</keyword>
<dbReference type="InterPro" id="IPR029063">
    <property type="entry name" value="SAM-dependent_MTases_sf"/>
</dbReference>
<dbReference type="InterPro" id="IPR005299">
    <property type="entry name" value="MeTrfase_7"/>
</dbReference>
<sequence length="113" mass="12703">MVKEGLLSEAAVDSFNLPIYVPSASEVEGVILLVLRGWRKCAPAKLSSAEEVRVSCFHARAAMEDILCKHFGSDLNVDELFKRYSDKLEEFSKSPQFARIKNLANLFVLVKRN</sequence>